<dbReference type="SUPFAM" id="SSF47212">
    <property type="entry name" value="FKBP12-rapamycin-binding domain of FKBP-rapamycin-associated protein (FRAP)"/>
    <property type="match status" value="1"/>
</dbReference>
<dbReference type="GO" id="GO:0044877">
    <property type="term" value="F:protein-containing complex binding"/>
    <property type="evidence" value="ECO:0007669"/>
    <property type="project" value="InterPro"/>
</dbReference>
<evidence type="ECO:0000256" key="1">
    <source>
        <dbReference type="SAM" id="MobiDB-lite"/>
    </source>
</evidence>
<dbReference type="Pfam" id="PF02260">
    <property type="entry name" value="FATC"/>
    <property type="match status" value="1"/>
</dbReference>
<keyword evidence="4" id="KW-1185">Reference proteome</keyword>
<evidence type="ECO:0000259" key="2">
    <source>
        <dbReference type="PROSITE" id="PS51190"/>
    </source>
</evidence>
<dbReference type="InterPro" id="IPR050517">
    <property type="entry name" value="DDR_Repair_Kinase"/>
</dbReference>
<dbReference type="InterPro" id="IPR036940">
    <property type="entry name" value="PI3/4_kinase_cat_sf"/>
</dbReference>
<comment type="caution">
    <text evidence="3">The sequence shown here is derived from an EMBL/GenBank/DDBJ whole genome shotgun (WGS) entry which is preliminary data.</text>
</comment>
<dbReference type="Pfam" id="PF02259">
    <property type="entry name" value="FAT"/>
    <property type="match status" value="1"/>
</dbReference>
<dbReference type="PANTHER" id="PTHR11139">
    <property type="entry name" value="ATAXIA TELANGIECTASIA MUTATED ATM -RELATED"/>
    <property type="match status" value="1"/>
</dbReference>
<dbReference type="GO" id="GO:0038202">
    <property type="term" value="P:TORC1 signaling"/>
    <property type="evidence" value="ECO:0007669"/>
    <property type="project" value="TreeGrafter"/>
</dbReference>
<evidence type="ECO:0000313" key="3">
    <source>
        <dbReference type="EMBL" id="KAK8760973.1"/>
    </source>
</evidence>
<evidence type="ECO:0000313" key="4">
    <source>
        <dbReference type="Proteomes" id="UP001321473"/>
    </source>
</evidence>
<dbReference type="GO" id="GO:0016242">
    <property type="term" value="P:negative regulation of macroautophagy"/>
    <property type="evidence" value="ECO:0007669"/>
    <property type="project" value="TreeGrafter"/>
</dbReference>
<dbReference type="InterPro" id="IPR036738">
    <property type="entry name" value="FRB_sf"/>
</dbReference>
<feature type="domain" description="FATC" evidence="2">
    <location>
        <begin position="465"/>
        <end position="497"/>
    </location>
</feature>
<dbReference type="GO" id="GO:0005737">
    <property type="term" value="C:cytoplasm"/>
    <property type="evidence" value="ECO:0007669"/>
    <property type="project" value="TreeGrafter"/>
</dbReference>
<dbReference type="Proteomes" id="UP001321473">
    <property type="component" value="Unassembled WGS sequence"/>
</dbReference>
<dbReference type="GO" id="GO:0031932">
    <property type="term" value="C:TORC2 complex"/>
    <property type="evidence" value="ECO:0007669"/>
    <property type="project" value="TreeGrafter"/>
</dbReference>
<dbReference type="PANTHER" id="PTHR11139:SF9">
    <property type="entry name" value="SERINE_THREONINE-PROTEIN KINASE MTOR"/>
    <property type="match status" value="1"/>
</dbReference>
<dbReference type="Gene3D" id="1.10.1070.11">
    <property type="entry name" value="Phosphatidylinositol 3-/4-kinase, catalytic domain"/>
    <property type="match status" value="1"/>
</dbReference>
<proteinExistence type="predicted"/>
<feature type="compositionally biased region" description="Low complexity" evidence="1">
    <location>
        <begin position="240"/>
        <end position="259"/>
    </location>
</feature>
<dbReference type="EMBL" id="JARKHS020031668">
    <property type="protein sequence ID" value="KAK8760973.1"/>
    <property type="molecule type" value="Genomic_DNA"/>
</dbReference>
<dbReference type="GO" id="GO:0005634">
    <property type="term" value="C:nucleus"/>
    <property type="evidence" value="ECO:0007669"/>
    <property type="project" value="TreeGrafter"/>
</dbReference>
<gene>
    <name evidence="3" type="ORF">V5799_027758</name>
</gene>
<dbReference type="InterPro" id="IPR003152">
    <property type="entry name" value="FATC_dom"/>
</dbReference>
<name>A0AAQ4DET3_AMBAM</name>
<dbReference type="PROSITE" id="PS51190">
    <property type="entry name" value="FATC"/>
    <property type="match status" value="1"/>
</dbReference>
<dbReference type="Pfam" id="PF00454">
    <property type="entry name" value="PI3_PI4_kinase"/>
    <property type="match status" value="1"/>
</dbReference>
<dbReference type="Gene3D" id="1.20.120.150">
    <property type="entry name" value="FKBP12-rapamycin binding domain"/>
    <property type="match status" value="1"/>
</dbReference>
<dbReference type="InterPro" id="IPR011009">
    <property type="entry name" value="Kinase-like_dom_sf"/>
</dbReference>
<organism evidence="3 4">
    <name type="scientific">Amblyomma americanum</name>
    <name type="common">Lone star tick</name>
    <dbReference type="NCBI Taxonomy" id="6943"/>
    <lineage>
        <taxon>Eukaryota</taxon>
        <taxon>Metazoa</taxon>
        <taxon>Ecdysozoa</taxon>
        <taxon>Arthropoda</taxon>
        <taxon>Chelicerata</taxon>
        <taxon>Arachnida</taxon>
        <taxon>Acari</taxon>
        <taxon>Parasitiformes</taxon>
        <taxon>Ixodida</taxon>
        <taxon>Ixodoidea</taxon>
        <taxon>Ixodidae</taxon>
        <taxon>Amblyomminae</taxon>
        <taxon>Amblyomma</taxon>
    </lineage>
</organism>
<dbReference type="InterPro" id="IPR003151">
    <property type="entry name" value="PIK-rel_kinase_FAT"/>
</dbReference>
<feature type="non-terminal residue" evidence="3">
    <location>
        <position position="1"/>
    </location>
</feature>
<dbReference type="InterPro" id="IPR000403">
    <property type="entry name" value="PI3/4_kinase_cat_dom"/>
</dbReference>
<protein>
    <recommendedName>
        <fullName evidence="2">FATC domain-containing protein</fullName>
    </recommendedName>
</protein>
<dbReference type="GO" id="GO:0031931">
    <property type="term" value="C:TORC1 complex"/>
    <property type="evidence" value="ECO:0007669"/>
    <property type="project" value="TreeGrafter"/>
</dbReference>
<reference evidence="3 4" key="1">
    <citation type="journal article" date="2023" name="Arcadia Sci">
        <title>De novo assembly of a long-read Amblyomma americanum tick genome.</title>
        <authorList>
            <person name="Chou S."/>
            <person name="Poskanzer K.E."/>
            <person name="Rollins M."/>
            <person name="Thuy-Boun P.S."/>
        </authorList>
    </citation>
    <scope>NUCLEOTIDE SEQUENCE [LARGE SCALE GENOMIC DNA]</scope>
    <source>
        <strain evidence="3">F_SG_1</strain>
        <tissue evidence="3">Salivary glands</tissue>
    </source>
</reference>
<dbReference type="GO" id="GO:0004674">
    <property type="term" value="F:protein serine/threonine kinase activity"/>
    <property type="evidence" value="ECO:0007669"/>
    <property type="project" value="UniProtKB-EC"/>
</dbReference>
<dbReference type="SMART" id="SM01343">
    <property type="entry name" value="FATC"/>
    <property type="match status" value="1"/>
</dbReference>
<dbReference type="AlphaFoldDB" id="A0AAQ4DET3"/>
<dbReference type="SMART" id="SM01345">
    <property type="entry name" value="Rapamycin_bind"/>
    <property type="match status" value="1"/>
</dbReference>
<feature type="region of interest" description="Disordered" evidence="1">
    <location>
        <begin position="240"/>
        <end position="265"/>
    </location>
</feature>
<sequence length="497" mass="57211">LTFACRFLSKQAMVQVQMLAELEEVIQYKLVPERREAIKQKWWDRLQGCQRIVEDWQRILQLHSLVVKPKDDMRSWLKFSSLCRRNERLAQSHRTLVTLLGSDPSLVPNQPLPTAYPAVTFGYIKHMWQSNQKENALRQLHHFVQTELPANSTLNHLCLPIPNENAQRSEHQKLLARCYLKLGQWEECMQGINESSIPMILRYYQLATEHDSDWYKAWHAWAYMNFEAVLFFKHQTQQGNSASAQPSQQQQPQQPHLHQGGAGETTNCDSARTGLAYGRDLAEALEWCKKYQRSLNVKDLTQAWDLYYHVFRRISKQLPQMAPDYDHLTLMQKVEVFEHALEHTNGDDLAKLLWLKSPSSEVWFDRRTNYTRSLAVMSMVGYVLGLGDRYPIAFCLLCGTSVLCIVPDILEAVDIGSQPTAKKAVDTVSGIGDGEAQPEALNKKALAIINRVRDKLTGRDFAPDETLDVPEQVELLIKQATSHENLCQCYIGWCPFW</sequence>
<dbReference type="SUPFAM" id="SSF56112">
    <property type="entry name" value="Protein kinase-like (PK-like)"/>
    <property type="match status" value="1"/>
</dbReference>
<accession>A0AAQ4DET3</accession>